<dbReference type="InterPro" id="IPR004791">
    <property type="entry name" value="UvrC"/>
</dbReference>
<dbReference type="InterPro" id="IPR050066">
    <property type="entry name" value="UvrABC_protein_C"/>
</dbReference>
<proteinExistence type="inferred from homology"/>
<keyword evidence="2 13" id="KW-0963">Cytoplasm</keyword>
<dbReference type="SMART" id="SM00465">
    <property type="entry name" value="GIYc"/>
    <property type="match status" value="1"/>
</dbReference>
<keyword evidence="5 13" id="KW-0267">Excision nuclease</keyword>
<evidence type="ECO:0000256" key="1">
    <source>
        <dbReference type="ARBA" id="ARBA00004496"/>
    </source>
</evidence>
<name>A0A3N1P8G0_9GAMM</name>
<dbReference type="Pfam" id="PF14520">
    <property type="entry name" value="HHH_5"/>
    <property type="match status" value="1"/>
</dbReference>
<feature type="domain" description="GIY-YIG" evidence="15">
    <location>
        <begin position="13"/>
        <end position="91"/>
    </location>
</feature>
<dbReference type="PANTHER" id="PTHR30562">
    <property type="entry name" value="UVRC/OXIDOREDUCTASE"/>
    <property type="match status" value="1"/>
</dbReference>
<comment type="function">
    <text evidence="8 13">The UvrABC repair system catalyzes the recognition and processing of DNA lesions. UvrC both incises the 5' and 3' sides of the lesion. The N-terminal half is responsible for the 3' incision and the C-terminal half is responsible for the 5' incision.</text>
</comment>
<evidence type="ECO:0000256" key="3">
    <source>
        <dbReference type="ARBA" id="ARBA00022763"/>
    </source>
</evidence>
<protein>
    <recommendedName>
        <fullName evidence="11 13">UvrABC system protein C</fullName>
        <shortName evidence="13">Protein UvrC</shortName>
    </recommendedName>
    <alternativeName>
        <fullName evidence="12 13">Excinuclease ABC subunit C</fullName>
    </alternativeName>
</protein>
<evidence type="ECO:0000259" key="16">
    <source>
        <dbReference type="PROSITE" id="PS50165"/>
    </source>
</evidence>
<evidence type="ECO:0000256" key="2">
    <source>
        <dbReference type="ARBA" id="ARBA00022490"/>
    </source>
</evidence>
<dbReference type="InterPro" id="IPR047296">
    <property type="entry name" value="GIY-YIG_UvrC_Cho"/>
</dbReference>
<dbReference type="InterPro" id="IPR035901">
    <property type="entry name" value="GIY-YIG_endonuc_sf"/>
</dbReference>
<evidence type="ECO:0000256" key="5">
    <source>
        <dbReference type="ARBA" id="ARBA00022881"/>
    </source>
</evidence>
<keyword evidence="4 13" id="KW-0228">DNA excision</keyword>
<dbReference type="InterPro" id="IPR003583">
    <property type="entry name" value="Hlx-hairpin-Hlx_DNA-bd_motif"/>
</dbReference>
<dbReference type="SUPFAM" id="SSF47781">
    <property type="entry name" value="RuvA domain 2-like"/>
    <property type="match status" value="1"/>
</dbReference>
<dbReference type="Gene3D" id="1.10.150.20">
    <property type="entry name" value="5' to 3' exonuclease, C-terminal subdomain"/>
    <property type="match status" value="1"/>
</dbReference>
<evidence type="ECO:0000256" key="7">
    <source>
        <dbReference type="ARBA" id="ARBA00023236"/>
    </source>
</evidence>
<dbReference type="Gene3D" id="3.30.420.340">
    <property type="entry name" value="UvrC, RNAse H endonuclease domain"/>
    <property type="match status" value="1"/>
</dbReference>
<evidence type="ECO:0000313" key="17">
    <source>
        <dbReference type="EMBL" id="ROQ27642.1"/>
    </source>
</evidence>
<dbReference type="GO" id="GO:0009432">
    <property type="term" value="P:SOS response"/>
    <property type="evidence" value="ECO:0007669"/>
    <property type="project" value="UniProtKB-UniRule"/>
</dbReference>
<evidence type="ECO:0000256" key="6">
    <source>
        <dbReference type="ARBA" id="ARBA00023204"/>
    </source>
</evidence>
<feature type="domain" description="UVR" evidence="14">
    <location>
        <begin position="201"/>
        <end position="236"/>
    </location>
</feature>
<dbReference type="PROSITE" id="PS50164">
    <property type="entry name" value="GIY_YIG"/>
    <property type="match status" value="1"/>
</dbReference>
<organism evidence="17 18">
    <name type="scientific">Gallaecimonas pentaromativorans</name>
    <dbReference type="NCBI Taxonomy" id="584787"/>
    <lineage>
        <taxon>Bacteria</taxon>
        <taxon>Pseudomonadati</taxon>
        <taxon>Pseudomonadota</taxon>
        <taxon>Gammaproteobacteria</taxon>
        <taxon>Enterobacterales</taxon>
        <taxon>Gallaecimonadaceae</taxon>
        <taxon>Gallaecimonas</taxon>
    </lineage>
</organism>
<dbReference type="InterPro" id="IPR000305">
    <property type="entry name" value="GIY-YIG_endonuc"/>
</dbReference>
<dbReference type="FunFam" id="3.30.420.340:FF:000001">
    <property type="entry name" value="UvrABC system protein C"/>
    <property type="match status" value="1"/>
</dbReference>
<dbReference type="CDD" id="cd10434">
    <property type="entry name" value="GIY-YIG_UvrC_Cho"/>
    <property type="match status" value="1"/>
</dbReference>
<dbReference type="InterPro" id="IPR001162">
    <property type="entry name" value="UvrC_RNase_H_dom"/>
</dbReference>
<dbReference type="STRING" id="584787.GCA_001247655_01164"/>
<dbReference type="AlphaFoldDB" id="A0A3N1P8G0"/>
<dbReference type="GO" id="GO:0005737">
    <property type="term" value="C:cytoplasm"/>
    <property type="evidence" value="ECO:0007669"/>
    <property type="project" value="UniProtKB-SubCell"/>
</dbReference>
<dbReference type="GO" id="GO:0006289">
    <property type="term" value="P:nucleotide-excision repair"/>
    <property type="evidence" value="ECO:0007669"/>
    <property type="project" value="UniProtKB-UniRule"/>
</dbReference>
<keyword evidence="18" id="KW-1185">Reference proteome</keyword>
<feature type="domain" description="UvrC family homology region profile" evidence="16">
    <location>
        <begin position="251"/>
        <end position="475"/>
    </location>
</feature>
<dbReference type="Pfam" id="PF02151">
    <property type="entry name" value="UVR"/>
    <property type="match status" value="1"/>
</dbReference>
<dbReference type="RefSeq" id="WP_123421430.1">
    <property type="nucleotide sequence ID" value="NZ_RJUL01000004.1"/>
</dbReference>
<dbReference type="Pfam" id="PF22920">
    <property type="entry name" value="UvrC_RNaseH"/>
    <property type="match status" value="1"/>
</dbReference>
<dbReference type="SMART" id="SM00278">
    <property type="entry name" value="HhH1"/>
    <property type="match status" value="2"/>
</dbReference>
<evidence type="ECO:0000256" key="8">
    <source>
        <dbReference type="ARBA" id="ARBA00059452"/>
    </source>
</evidence>
<dbReference type="InterPro" id="IPR036876">
    <property type="entry name" value="UVR_dom_sf"/>
</dbReference>
<dbReference type="InterPro" id="IPR010994">
    <property type="entry name" value="RuvA_2-like"/>
</dbReference>
<dbReference type="EMBL" id="RJUL01000004">
    <property type="protein sequence ID" value="ROQ27642.1"/>
    <property type="molecule type" value="Genomic_DNA"/>
</dbReference>
<dbReference type="GO" id="GO:0003677">
    <property type="term" value="F:DNA binding"/>
    <property type="evidence" value="ECO:0007669"/>
    <property type="project" value="UniProtKB-UniRule"/>
</dbReference>
<dbReference type="PROSITE" id="PS50165">
    <property type="entry name" value="UVRC"/>
    <property type="match status" value="1"/>
</dbReference>
<dbReference type="Proteomes" id="UP000268033">
    <property type="component" value="Unassembled WGS sequence"/>
</dbReference>
<evidence type="ECO:0000259" key="15">
    <source>
        <dbReference type="PROSITE" id="PS50164"/>
    </source>
</evidence>
<dbReference type="InterPro" id="IPR038476">
    <property type="entry name" value="UvrC_RNase_H_dom_sf"/>
</dbReference>
<sequence length="602" mass="67272">MFDVKAFLKNLTGQPGVYRMYDSDGTVIYVGKAKDLKKRVSSYFIRSQQSPKTVALVANIANIEVTVTNTETEALILENHLIKAHRPKYNVLLRDDKSYPYILVSGHRHARLGVHRGARKEKGDYFGPYPSAGAVRESLKLMQRLFPVRQCDDSVYRNRSRPCLQYQLKRCLAPCVAGYVSDEAYAEQVKLAKLFLSGKNQQVIADLVANMEAASKDLKFEDAARFRDQIQAMRTVQERQWVSGDAEELDIIATAERQGVLAVQVLIVRDNKVLGSRSYFPKIPKDTDSIEAFEAFLQQFYLGGMHGRQVPSEVLLDRQLPELELIAAAVSEDAGRKVQFKTNVRGERRRYLELARKNAETALDAQLAHKGTLAGRYKALKSFLGLETPIERMECFDISHTQGTHTVASNVVFGPEGPLKSDYRRFNIEGITPGDDYAAMAQAMARRFKSPEDTLPDILFIDGGKGQLAQAEAHFEDWPRAPLIIGVAKGVDRRAGQEVLIFGYSGKELTLPPDSPALHLVQHIRDESHRFAITGHRGQRAKAGRTSTLENIEGVGPKRRQQLLKFLGGLQQVRSASIDELAKVPGISRSLAEKIHATLHSH</sequence>
<dbReference type="NCBIfam" id="TIGR00194">
    <property type="entry name" value="uvrC"/>
    <property type="match status" value="1"/>
</dbReference>
<evidence type="ECO:0000256" key="4">
    <source>
        <dbReference type="ARBA" id="ARBA00022769"/>
    </source>
</evidence>
<dbReference type="InterPro" id="IPR001943">
    <property type="entry name" value="UVR_dom"/>
</dbReference>
<dbReference type="PANTHER" id="PTHR30562:SF1">
    <property type="entry name" value="UVRABC SYSTEM PROTEIN C"/>
    <property type="match status" value="1"/>
</dbReference>
<dbReference type="SUPFAM" id="SSF82771">
    <property type="entry name" value="GIY-YIG endonuclease"/>
    <property type="match status" value="1"/>
</dbReference>
<accession>A0A3N1P8G0</accession>
<dbReference type="FunFam" id="1.10.150.20:FF:000005">
    <property type="entry name" value="UvrABC system protein C"/>
    <property type="match status" value="1"/>
</dbReference>
<dbReference type="Gene3D" id="4.10.860.10">
    <property type="entry name" value="UVR domain"/>
    <property type="match status" value="1"/>
</dbReference>
<evidence type="ECO:0000313" key="18">
    <source>
        <dbReference type="Proteomes" id="UP000268033"/>
    </source>
</evidence>
<dbReference type="PROSITE" id="PS50151">
    <property type="entry name" value="UVR"/>
    <property type="match status" value="1"/>
</dbReference>
<reference evidence="17 18" key="1">
    <citation type="submission" date="2018-11" db="EMBL/GenBank/DDBJ databases">
        <title>Genomic Encyclopedia of Type Strains, Phase IV (KMG-IV): sequencing the most valuable type-strain genomes for metagenomic binning, comparative biology and taxonomic classification.</title>
        <authorList>
            <person name="Goeker M."/>
        </authorList>
    </citation>
    <scope>NUCLEOTIDE SEQUENCE [LARGE SCALE GENOMIC DNA]</scope>
    <source>
        <strain evidence="17 18">DSM 21945</strain>
    </source>
</reference>
<evidence type="ECO:0000256" key="11">
    <source>
        <dbReference type="ARBA" id="ARBA00067419"/>
    </source>
</evidence>
<keyword evidence="7 13" id="KW-0742">SOS response</keyword>
<keyword evidence="6 13" id="KW-0234">DNA repair</keyword>
<comment type="subcellular location">
    <subcellularLocation>
        <location evidence="1 13">Cytoplasm</location>
    </subcellularLocation>
</comment>
<keyword evidence="3 13" id="KW-0227">DNA damage</keyword>
<dbReference type="FunFam" id="3.40.1440.10:FF:000001">
    <property type="entry name" value="UvrABC system protein C"/>
    <property type="match status" value="1"/>
</dbReference>
<dbReference type="HAMAP" id="MF_00203">
    <property type="entry name" value="UvrC"/>
    <property type="match status" value="1"/>
</dbReference>
<dbReference type="GO" id="GO:0009381">
    <property type="term" value="F:excinuclease ABC activity"/>
    <property type="evidence" value="ECO:0007669"/>
    <property type="project" value="UniProtKB-UniRule"/>
</dbReference>
<evidence type="ECO:0000256" key="12">
    <source>
        <dbReference type="ARBA" id="ARBA00077138"/>
    </source>
</evidence>
<dbReference type="Gene3D" id="3.40.1440.10">
    <property type="entry name" value="GIY-YIG endonuclease"/>
    <property type="match status" value="1"/>
</dbReference>
<evidence type="ECO:0000256" key="9">
    <source>
        <dbReference type="ARBA" id="ARBA00061531"/>
    </source>
</evidence>
<comment type="caution">
    <text evidence="17">The sequence shown here is derived from an EMBL/GenBank/DDBJ whole genome shotgun (WGS) entry which is preliminary data.</text>
</comment>
<evidence type="ECO:0000256" key="13">
    <source>
        <dbReference type="HAMAP-Rule" id="MF_00203"/>
    </source>
</evidence>
<dbReference type="Pfam" id="PF08459">
    <property type="entry name" value="UvrC_RNaseH_dom"/>
    <property type="match status" value="1"/>
</dbReference>
<dbReference type="SUPFAM" id="SSF46600">
    <property type="entry name" value="C-terminal UvrC-binding domain of UvrB"/>
    <property type="match status" value="1"/>
</dbReference>
<comment type="similarity">
    <text evidence="9 13">Belongs to the UvrC family.</text>
</comment>
<comment type="subunit">
    <text evidence="10 13">Interacts with UvrB in an incision complex.</text>
</comment>
<dbReference type="GO" id="GO:0009380">
    <property type="term" value="C:excinuclease repair complex"/>
    <property type="evidence" value="ECO:0007669"/>
    <property type="project" value="InterPro"/>
</dbReference>
<evidence type="ECO:0000259" key="14">
    <source>
        <dbReference type="PROSITE" id="PS50151"/>
    </source>
</evidence>
<evidence type="ECO:0000256" key="10">
    <source>
        <dbReference type="ARBA" id="ARBA00062841"/>
    </source>
</evidence>
<gene>
    <name evidence="13" type="primary">uvrC</name>
    <name evidence="17" type="ORF">EDC28_104299</name>
</gene>
<dbReference type="Pfam" id="PF01541">
    <property type="entry name" value="GIY-YIG"/>
    <property type="match status" value="1"/>
</dbReference>